<dbReference type="PANTHER" id="PTHR15565:SF0">
    <property type="entry name" value="PROTEIN AATF"/>
    <property type="match status" value="1"/>
</dbReference>
<feature type="domain" description="Chalcone/stilbene synthase C-terminal" evidence="5">
    <location>
        <begin position="948"/>
        <end position="1093"/>
    </location>
</feature>
<accession>A0A084QMY6</accession>
<dbReference type="GO" id="GO:0016746">
    <property type="term" value="F:acyltransferase activity"/>
    <property type="evidence" value="ECO:0007669"/>
    <property type="project" value="InterPro"/>
</dbReference>
<feature type="domain" description="Chalcone/stilbene synthase N-terminal" evidence="4">
    <location>
        <begin position="777"/>
        <end position="930"/>
    </location>
</feature>
<feature type="region of interest" description="Disordered" evidence="3">
    <location>
        <begin position="558"/>
        <end position="578"/>
    </location>
</feature>
<gene>
    <name evidence="8" type="ORF">S40285_02683</name>
</gene>
<dbReference type="EMBL" id="KL660607">
    <property type="protein sequence ID" value="KFA65321.1"/>
    <property type="molecule type" value="Genomic_DNA"/>
</dbReference>
<evidence type="ECO:0000259" key="6">
    <source>
        <dbReference type="Pfam" id="PF08164"/>
    </source>
</evidence>
<dbReference type="GO" id="GO:0000462">
    <property type="term" value="P:maturation of SSU-rRNA from tricistronic rRNA transcript (SSU-rRNA, 5.8S rRNA, LSU-rRNA)"/>
    <property type="evidence" value="ECO:0007669"/>
    <property type="project" value="TreeGrafter"/>
</dbReference>
<feature type="compositionally biased region" description="Basic and acidic residues" evidence="3">
    <location>
        <begin position="48"/>
        <end position="65"/>
    </location>
</feature>
<dbReference type="GO" id="GO:0005730">
    <property type="term" value="C:nucleolus"/>
    <property type="evidence" value="ECO:0007669"/>
    <property type="project" value="TreeGrafter"/>
</dbReference>
<feature type="compositionally biased region" description="Basic and acidic residues" evidence="3">
    <location>
        <begin position="602"/>
        <end position="613"/>
    </location>
</feature>
<evidence type="ECO:0000259" key="5">
    <source>
        <dbReference type="Pfam" id="PF02797"/>
    </source>
</evidence>
<dbReference type="PANTHER" id="PTHR15565">
    <property type="entry name" value="AATF PROTEIN APOPTOSIS ANTAGONIZING TRANSCRIPTION FACTOR"/>
    <property type="match status" value="1"/>
</dbReference>
<feature type="region of interest" description="Disordered" evidence="3">
    <location>
        <begin position="1"/>
        <end position="254"/>
    </location>
</feature>
<dbReference type="InParanoid" id="A0A084QMY6"/>
<dbReference type="InterPro" id="IPR012617">
    <property type="entry name" value="AATF_C"/>
</dbReference>
<dbReference type="Pfam" id="PF08164">
    <property type="entry name" value="TRAUB"/>
    <property type="match status" value="1"/>
</dbReference>
<dbReference type="InterPro" id="IPR025160">
    <property type="entry name" value="AATF"/>
</dbReference>
<dbReference type="Pfam" id="PF02797">
    <property type="entry name" value="Chal_sti_synt_C"/>
    <property type="match status" value="1"/>
</dbReference>
<dbReference type="OrthoDB" id="5783963at2759"/>
<feature type="compositionally biased region" description="Polar residues" evidence="3">
    <location>
        <begin position="1132"/>
        <end position="1141"/>
    </location>
</feature>
<comment type="similarity">
    <text evidence="1">Belongs to the AATF family.</text>
</comment>
<feature type="compositionally biased region" description="Acidic residues" evidence="3">
    <location>
        <begin position="15"/>
        <end position="26"/>
    </location>
</feature>
<dbReference type="Proteomes" id="UP000028524">
    <property type="component" value="Unassembled WGS sequence"/>
</dbReference>
<dbReference type="InterPro" id="IPR012328">
    <property type="entry name" value="Chalcone/stilbene_synt_C"/>
</dbReference>
<feature type="compositionally biased region" description="Basic residues" evidence="3">
    <location>
        <begin position="1"/>
        <end position="10"/>
    </location>
</feature>
<feature type="compositionally biased region" description="Acidic residues" evidence="3">
    <location>
        <begin position="120"/>
        <end position="129"/>
    </location>
</feature>
<dbReference type="AlphaFoldDB" id="A0A084QMY6"/>
<feature type="compositionally biased region" description="Acidic residues" evidence="3">
    <location>
        <begin position="620"/>
        <end position="629"/>
    </location>
</feature>
<dbReference type="InterPro" id="IPR039223">
    <property type="entry name" value="AATF/Bfr2"/>
</dbReference>
<evidence type="ECO:0000313" key="9">
    <source>
        <dbReference type="Proteomes" id="UP000028524"/>
    </source>
</evidence>
<feature type="compositionally biased region" description="Basic and acidic residues" evidence="3">
    <location>
        <begin position="667"/>
        <end position="680"/>
    </location>
</feature>
<feature type="domain" description="Apoptosis-antagonizing transcription factor C-terminal" evidence="6">
    <location>
        <begin position="448"/>
        <end position="531"/>
    </location>
</feature>
<dbReference type="Pfam" id="PF00195">
    <property type="entry name" value="Chal_sti_synt_N"/>
    <property type="match status" value="1"/>
</dbReference>
<feature type="region of interest" description="Disordered" evidence="3">
    <location>
        <begin position="590"/>
        <end position="680"/>
    </location>
</feature>
<evidence type="ECO:0000259" key="7">
    <source>
        <dbReference type="Pfam" id="PF13339"/>
    </source>
</evidence>
<sequence>MAISKGKGRAHLFQDPDEQVVEDYDPEATNPGAEASSESDDDNDEYAGTEHYEKVGDSKLRRKEVISLGPKYHGARITRKDLEAESEQEDEDEDEDDDGEEYDDPETADLARDQALANDSEIDSDEALAESDSGRLKNFVFRGSGKPKGGSKKRATAADYMLSSDDEGAQVQSGEDSDLDDGLDGAALEDSDSDDMDDGLDGLADGLDESEDEEDDDDEEEAEDSEDGDEDDEEDEDDSDNDETTRKRNVGAAKPMLGALSNTADVEKGLAIRQQRKYYDGLLNLRIRLQKALVATNTLPTLEDSSDADSEPYEAAEEAAIKLLNTISTLRDGFGSSTRAGEKRKRELDAGMPTEEIWEQLVQDDQRFIRFREDRLEKWSRKVQAVNVTTTKALGAKTKPLTEALQDQLADPDNRLIKRTRVPRSCAPAQAAQKAARDDDIYDDADFYQLLLKELVDQRTVESAGEQASAVPSVMLTAAKEAKNRKTVDRKASKGRKMRFTVHEKLQNFMAPEDRRSWEQEQIDRFFGTLFGRKMQLNEEESEDEDMNDLLGQDARRNKHAEKRHVNAQVDDGPPKGSLLRKLLVHAGANPDEGAMAGPQVPERKGQGDEARRLVKGPAQEDEANEVGEEQQAALGLEDEAGRGGQRGELGLRAEDEGGGGEGLDDGVDKEGDLGEGEHDGGGALLCRRWLFGQEDGMKQEQSLTTDAHLMAAPDSFNAMGLSVIGLGVQYPPYSLTAEAVKTLSDRFYPDTPPMRKVLAINRYTGIDTRSSIGDPDHPIVNKENAPSIKELHKLFMDEGVPLAVTASQKAIKEAGLDLSQITHVVSTTCTDSANPGFDHFVVKGLGITRDVEKVLLHGVGCSGGLAALRTAANLALGHTARGKPARILCIALEISTTMVRSELDSINERQETRIGACLFSDCASALILSNGIGEPAEPIYELLGWDHKIIPDTEDDLGFDVDPVGWKVVLTPRVPKLAGAAIDPSFNDLMASVPQLPPDYKSPADFDWAMHPGGATILSGAERAMGITPEHMRASYDTYINHGNSSSATIYSVMDRLRSKDMDALAPGGRVRDYVVGCAFGPGIAVEMCLLKRNMAYGSRISGLQTPPETESDASDDGAQTGLDDEWASGQAATQTPQTRQESDRSFVADALESIDLD</sequence>
<dbReference type="STRING" id="1283841.A0A084QMY6"/>
<dbReference type="InterPro" id="IPR016039">
    <property type="entry name" value="Thiolase-like"/>
</dbReference>
<name>A0A084QMY6_STAC4</name>
<dbReference type="InterPro" id="IPR001099">
    <property type="entry name" value="Chalcone/stilbene_synt_N"/>
</dbReference>
<dbReference type="Gene3D" id="3.40.47.10">
    <property type="match status" value="2"/>
</dbReference>
<dbReference type="Pfam" id="PF13339">
    <property type="entry name" value="AATF-Che1"/>
    <property type="match status" value="1"/>
</dbReference>
<feature type="compositionally biased region" description="Acidic residues" evidence="3">
    <location>
        <begin position="657"/>
        <end position="666"/>
    </location>
</feature>
<dbReference type="SUPFAM" id="SSF53901">
    <property type="entry name" value="Thiolase-like"/>
    <property type="match status" value="2"/>
</dbReference>
<keyword evidence="9" id="KW-1185">Reference proteome</keyword>
<feature type="compositionally biased region" description="Acidic residues" evidence="3">
    <location>
        <begin position="84"/>
        <end position="107"/>
    </location>
</feature>
<dbReference type="HOGENOM" id="CLU_275468_0_0_1"/>
<evidence type="ECO:0000256" key="2">
    <source>
        <dbReference type="ARBA" id="ARBA00013850"/>
    </source>
</evidence>
<organism evidence="8 9">
    <name type="scientific">Stachybotrys chlorohalonatus (strain IBT 40285)</name>
    <dbReference type="NCBI Taxonomy" id="1283841"/>
    <lineage>
        <taxon>Eukaryota</taxon>
        <taxon>Fungi</taxon>
        <taxon>Dikarya</taxon>
        <taxon>Ascomycota</taxon>
        <taxon>Pezizomycotina</taxon>
        <taxon>Sordariomycetes</taxon>
        <taxon>Hypocreomycetidae</taxon>
        <taxon>Hypocreales</taxon>
        <taxon>Stachybotryaceae</taxon>
        <taxon>Stachybotrys</taxon>
    </lineage>
</organism>
<proteinExistence type="inferred from homology"/>
<feature type="domain" description="AATF leucine zipper-containing" evidence="7">
    <location>
        <begin position="265"/>
        <end position="382"/>
    </location>
</feature>
<protein>
    <recommendedName>
        <fullName evidence="2">Protein BFR2</fullName>
    </recommendedName>
</protein>
<feature type="compositionally biased region" description="Acidic residues" evidence="3">
    <location>
        <begin position="37"/>
        <end position="47"/>
    </location>
</feature>
<evidence type="ECO:0000256" key="3">
    <source>
        <dbReference type="SAM" id="MobiDB-lite"/>
    </source>
</evidence>
<evidence type="ECO:0000256" key="1">
    <source>
        <dbReference type="ARBA" id="ARBA00008966"/>
    </source>
</evidence>
<evidence type="ECO:0000259" key="4">
    <source>
        <dbReference type="Pfam" id="PF00195"/>
    </source>
</evidence>
<evidence type="ECO:0000313" key="8">
    <source>
        <dbReference type="EMBL" id="KFA65321.1"/>
    </source>
</evidence>
<feature type="compositionally biased region" description="Acidic residues" evidence="3">
    <location>
        <begin position="175"/>
        <end position="242"/>
    </location>
</feature>
<dbReference type="CDD" id="cd00831">
    <property type="entry name" value="CHS_like"/>
    <property type="match status" value="1"/>
</dbReference>
<feature type="region of interest" description="Disordered" evidence="3">
    <location>
        <begin position="1103"/>
        <end position="1159"/>
    </location>
</feature>
<reference evidence="8 9" key="1">
    <citation type="journal article" date="2014" name="BMC Genomics">
        <title>Comparative genome sequencing reveals chemotype-specific gene clusters in the toxigenic black mold Stachybotrys.</title>
        <authorList>
            <person name="Semeiks J."/>
            <person name="Borek D."/>
            <person name="Otwinowski Z."/>
            <person name="Grishin N.V."/>
        </authorList>
    </citation>
    <scope>NUCLEOTIDE SEQUENCE [LARGE SCALE GENOMIC DNA]</scope>
    <source>
        <strain evidence="8 9">IBT 40285</strain>
    </source>
</reference>